<reference evidence="1 2" key="1">
    <citation type="submission" date="2018-10" db="EMBL/GenBank/DDBJ databases">
        <title>Comparison of Escherichia coli isolates recovered from retail chicken and from chicken fecal samples by antimicrobial susceptibility test and whole genome sequencing.</title>
        <authorList>
            <person name="Tang B."/>
            <person name="Ma Y."/>
            <person name="He X."/>
            <person name="Cao L."/>
            <person name="Xia X."/>
            <person name="Yang H."/>
        </authorList>
    </citation>
    <scope>NUCLEOTIDE SEQUENCE [LARGE SCALE GENOMIC DNA]</scope>
    <source>
        <strain evidence="1 2">CMJH98b</strain>
    </source>
</reference>
<accession>A0A3L9IRP2</accession>
<sequence length="138" mass="14887">MNSRSANNITNDFQHEARILNSIWLITALGLVTTAGLAWVAKYLEITATKYDSPQMYVAIGLLLLCMYGLSKDINKINAVIAGVIYLFLLSLVAIVVASLAPVPAIIVVFSTAGAMFLISMLAGLLFNVDPGSHRFII</sequence>
<proteinExistence type="predicted"/>
<evidence type="ECO:0000313" key="1">
    <source>
        <dbReference type="EMBL" id="RLY50994.1"/>
    </source>
</evidence>
<organism evidence="1 2">
    <name type="scientific">Escherichia coli</name>
    <dbReference type="NCBI Taxonomy" id="562"/>
    <lineage>
        <taxon>Bacteria</taxon>
        <taxon>Pseudomonadati</taxon>
        <taxon>Pseudomonadota</taxon>
        <taxon>Gammaproteobacteria</taxon>
        <taxon>Enterobacterales</taxon>
        <taxon>Enterobacteriaceae</taxon>
        <taxon>Escherichia</taxon>
    </lineage>
</organism>
<dbReference type="AlphaFoldDB" id="A0A3L9IRP2"/>
<evidence type="ECO:0000313" key="2">
    <source>
        <dbReference type="Proteomes" id="UP000281340"/>
    </source>
</evidence>
<dbReference type="EMBL" id="RDDM01000614">
    <property type="protein sequence ID" value="RLY50994.1"/>
    <property type="molecule type" value="Genomic_DNA"/>
</dbReference>
<name>A0A3L9IRP2_ECOLX</name>
<feature type="non-terminal residue" evidence="1">
    <location>
        <position position="138"/>
    </location>
</feature>
<gene>
    <name evidence="1" type="ORF">EAI46_28525</name>
</gene>
<comment type="caution">
    <text evidence="1">The sequence shown here is derived from an EMBL/GenBank/DDBJ whole genome shotgun (WGS) entry which is preliminary data.</text>
</comment>
<dbReference type="Proteomes" id="UP000281340">
    <property type="component" value="Unassembled WGS sequence"/>
</dbReference>
<protein>
    <submittedName>
        <fullName evidence="1">BAX inhibitor (BI)-1/YccA family protein</fullName>
    </submittedName>
</protein>